<evidence type="ECO:0000256" key="4">
    <source>
        <dbReference type="ARBA" id="ARBA00022989"/>
    </source>
</evidence>
<keyword evidence="4 6" id="KW-1133">Transmembrane helix</keyword>
<evidence type="ECO:0000256" key="5">
    <source>
        <dbReference type="ARBA" id="ARBA00023136"/>
    </source>
</evidence>
<dbReference type="Pfam" id="PF03073">
    <property type="entry name" value="TspO_MBR"/>
    <property type="match status" value="1"/>
</dbReference>
<feature type="transmembrane region" description="Helical" evidence="6">
    <location>
        <begin position="137"/>
        <end position="156"/>
    </location>
</feature>
<dbReference type="RefSeq" id="WP_249294738.1">
    <property type="nucleotide sequence ID" value="NZ_JACRSV010000002.1"/>
</dbReference>
<dbReference type="Gene3D" id="1.20.1260.100">
    <property type="entry name" value="TspO/MBR protein"/>
    <property type="match status" value="1"/>
</dbReference>
<dbReference type="AlphaFoldDB" id="A0A926E415"/>
<keyword evidence="8" id="KW-1185">Reference proteome</keyword>
<organism evidence="7 8">
    <name type="scientific">Fumia xinanensis</name>
    <dbReference type="NCBI Taxonomy" id="2763659"/>
    <lineage>
        <taxon>Bacteria</taxon>
        <taxon>Bacillati</taxon>
        <taxon>Bacillota</taxon>
        <taxon>Clostridia</taxon>
        <taxon>Eubacteriales</taxon>
        <taxon>Oscillospiraceae</taxon>
        <taxon>Fumia</taxon>
    </lineage>
</organism>
<evidence type="ECO:0000256" key="1">
    <source>
        <dbReference type="ARBA" id="ARBA00004141"/>
    </source>
</evidence>
<dbReference type="InterPro" id="IPR004307">
    <property type="entry name" value="TspO_MBR"/>
</dbReference>
<dbReference type="EMBL" id="JACRSV010000002">
    <property type="protein sequence ID" value="MBC8559734.1"/>
    <property type="molecule type" value="Genomic_DNA"/>
</dbReference>
<evidence type="ECO:0000313" key="7">
    <source>
        <dbReference type="EMBL" id="MBC8559734.1"/>
    </source>
</evidence>
<dbReference type="GO" id="GO:0016020">
    <property type="term" value="C:membrane"/>
    <property type="evidence" value="ECO:0007669"/>
    <property type="project" value="UniProtKB-SubCell"/>
</dbReference>
<keyword evidence="3 6" id="KW-0812">Transmembrane</keyword>
<evidence type="ECO:0000313" key="8">
    <source>
        <dbReference type="Proteomes" id="UP000610760"/>
    </source>
</evidence>
<keyword evidence="5 6" id="KW-0472">Membrane</keyword>
<feature type="transmembrane region" description="Helical" evidence="6">
    <location>
        <begin position="9"/>
        <end position="27"/>
    </location>
</feature>
<feature type="transmembrane region" description="Helical" evidence="6">
    <location>
        <begin position="105"/>
        <end position="125"/>
    </location>
</feature>
<name>A0A926E415_9FIRM</name>
<dbReference type="InterPro" id="IPR038330">
    <property type="entry name" value="TspO/MBR-related_sf"/>
</dbReference>
<comment type="subcellular location">
    <subcellularLocation>
        <location evidence="1">Membrane</location>
        <topology evidence="1">Multi-pass membrane protein</topology>
    </subcellularLocation>
</comment>
<accession>A0A926E415</accession>
<dbReference type="PANTHER" id="PTHR10057">
    <property type="entry name" value="PERIPHERAL-TYPE BENZODIAZEPINE RECEPTOR"/>
    <property type="match status" value="1"/>
</dbReference>
<feature type="transmembrane region" description="Helical" evidence="6">
    <location>
        <begin position="81"/>
        <end position="99"/>
    </location>
</feature>
<dbReference type="FunFam" id="1.20.1260.100:FF:000001">
    <property type="entry name" value="translocator protein 2"/>
    <property type="match status" value="1"/>
</dbReference>
<dbReference type="PIRSF" id="PIRSF005859">
    <property type="entry name" value="PBR"/>
    <property type="match status" value="1"/>
</dbReference>
<reference evidence="7" key="1">
    <citation type="submission" date="2020-08" db="EMBL/GenBank/DDBJ databases">
        <title>Genome public.</title>
        <authorList>
            <person name="Liu C."/>
            <person name="Sun Q."/>
        </authorList>
    </citation>
    <scope>NUCLEOTIDE SEQUENCE</scope>
    <source>
        <strain evidence="7">NSJ-33</strain>
    </source>
</reference>
<gene>
    <name evidence="7" type="ORF">H8710_06580</name>
</gene>
<dbReference type="GO" id="GO:0033013">
    <property type="term" value="P:tetrapyrrole metabolic process"/>
    <property type="evidence" value="ECO:0007669"/>
    <property type="project" value="UniProtKB-ARBA"/>
</dbReference>
<evidence type="ECO:0000256" key="6">
    <source>
        <dbReference type="SAM" id="Phobius"/>
    </source>
</evidence>
<sequence length="158" mass="18243">MKKRTWKTYACWIIFTEAVGALSGWLTREGAEIYNATIEKPALSPPAIVFPIVWGILFALMGIGAARIYTSPASNARSRSLLLFFTQLAFNFFWSIIFFNFQNFLFAFIWLIILWGLILSMLLSFRKVDKIAAWLQIPYLVWVTFAAYLNLGVWILNR</sequence>
<dbReference type="Proteomes" id="UP000610760">
    <property type="component" value="Unassembled WGS sequence"/>
</dbReference>
<evidence type="ECO:0000256" key="3">
    <source>
        <dbReference type="ARBA" id="ARBA00022692"/>
    </source>
</evidence>
<comment type="caution">
    <text evidence="7">The sequence shown here is derived from an EMBL/GenBank/DDBJ whole genome shotgun (WGS) entry which is preliminary data.</text>
</comment>
<feature type="transmembrane region" description="Helical" evidence="6">
    <location>
        <begin position="47"/>
        <end position="69"/>
    </location>
</feature>
<evidence type="ECO:0000256" key="2">
    <source>
        <dbReference type="ARBA" id="ARBA00007524"/>
    </source>
</evidence>
<proteinExistence type="inferred from homology"/>
<protein>
    <submittedName>
        <fullName evidence="7">Tryptophan-rich sensory protein</fullName>
    </submittedName>
</protein>
<dbReference type="CDD" id="cd15904">
    <property type="entry name" value="TSPO_MBR"/>
    <property type="match status" value="1"/>
</dbReference>
<comment type="similarity">
    <text evidence="2">Belongs to the TspO/BZRP family.</text>
</comment>
<dbReference type="PANTHER" id="PTHR10057:SF0">
    <property type="entry name" value="TRANSLOCATOR PROTEIN"/>
    <property type="match status" value="1"/>
</dbReference>